<dbReference type="AlphaFoldDB" id="D6YVG9"/>
<evidence type="ECO:0000313" key="3">
    <source>
        <dbReference type="Proteomes" id="UP000001505"/>
    </source>
</evidence>
<dbReference type="HOGENOM" id="CLU_010289_1_0_0"/>
<protein>
    <recommendedName>
        <fullName evidence="1">Diphthamide synthase domain-containing protein</fullName>
    </recommendedName>
</protein>
<dbReference type="InterPro" id="IPR014729">
    <property type="entry name" value="Rossmann-like_a/b/a_fold"/>
</dbReference>
<proteinExistence type="predicted"/>
<dbReference type="KEGG" id="wch:wcw_0763"/>
<dbReference type="InterPro" id="IPR002761">
    <property type="entry name" value="Diphthami_syn_dom"/>
</dbReference>
<evidence type="ECO:0000313" key="2">
    <source>
        <dbReference type="EMBL" id="ADI38130.1"/>
    </source>
</evidence>
<evidence type="ECO:0000259" key="1">
    <source>
        <dbReference type="Pfam" id="PF01902"/>
    </source>
</evidence>
<dbReference type="OrthoDB" id="3572539at2"/>
<feature type="domain" description="Diphthamide synthase" evidence="1">
    <location>
        <begin position="8"/>
        <end position="198"/>
    </location>
</feature>
<dbReference type="Gene3D" id="3.40.50.620">
    <property type="entry name" value="HUPs"/>
    <property type="match status" value="1"/>
</dbReference>
<reference evidence="2 3" key="1">
    <citation type="journal article" date="2010" name="PLoS ONE">
        <title>The Waddlia genome: a window into chlamydial biology.</title>
        <authorList>
            <person name="Bertelli C."/>
            <person name="Collyn F."/>
            <person name="Croxatto A."/>
            <person name="Ruckert C."/>
            <person name="Polkinghorne A."/>
            <person name="Kebbi-Beghdadi C."/>
            <person name="Goesmann A."/>
            <person name="Vaughan L."/>
            <person name="Greub G."/>
        </authorList>
    </citation>
    <scope>NUCLEOTIDE SEQUENCE [LARGE SCALE GENOMIC DNA]</scope>
    <source>
        <strain evidence="3">ATCC VR-1470 / WSU 86-1044</strain>
    </source>
</reference>
<dbReference type="CDD" id="cd01994">
    <property type="entry name" value="AANH_PF0828-like"/>
    <property type="match status" value="1"/>
</dbReference>
<keyword evidence="3" id="KW-1185">Reference proteome</keyword>
<dbReference type="NCBIfam" id="TIGR00290">
    <property type="entry name" value="MJ0570_dom"/>
    <property type="match status" value="1"/>
</dbReference>
<accession>D6YVG9</accession>
<dbReference type="Pfam" id="PF01902">
    <property type="entry name" value="Diphthami_syn_2"/>
    <property type="match status" value="1"/>
</dbReference>
<gene>
    <name evidence="2" type="ordered locus">wcw_0763</name>
</gene>
<dbReference type="eggNOG" id="COG2102">
    <property type="taxonomic scope" value="Bacteria"/>
</dbReference>
<dbReference type="STRING" id="716544.wcw_0763"/>
<name>D6YVG9_WADCW</name>
<dbReference type="RefSeq" id="WP_013181848.1">
    <property type="nucleotide sequence ID" value="NC_014225.1"/>
</dbReference>
<dbReference type="SUPFAM" id="SSF52402">
    <property type="entry name" value="Adenine nucleotide alpha hydrolases-like"/>
    <property type="match status" value="1"/>
</dbReference>
<dbReference type="Gene3D" id="3.90.1490.10">
    <property type="entry name" value="putative n-type atp pyrophosphatase, domain 2"/>
    <property type="match status" value="1"/>
</dbReference>
<sequence length="219" mass="24946">MLEAFCSWSGGKDCCISLYLALQQEIRVSTLFTVMIPKIKRSRSHGIRQEILEKQAELMGLKWKCRSASWDAYKTEFLNGLKLLAGQGIKAGIFGDIDINSHQQWNIDVCSHYGVKAIHPIWKHDREKIVETFLNNGFKAYIVCVRNGQLDPSFVGREFSEETIEDLKKEKIDLCGENGEFHTLVVDGPLFLRPLDISFGPPQLREGMWVTDVFSECTT</sequence>
<organism evidence="2 3">
    <name type="scientific">Waddlia chondrophila (strain ATCC VR-1470 / WSU 86-1044)</name>
    <dbReference type="NCBI Taxonomy" id="716544"/>
    <lineage>
        <taxon>Bacteria</taxon>
        <taxon>Pseudomonadati</taxon>
        <taxon>Chlamydiota</taxon>
        <taxon>Chlamydiia</taxon>
        <taxon>Parachlamydiales</taxon>
        <taxon>Waddliaceae</taxon>
        <taxon>Waddlia</taxon>
    </lineage>
</organism>
<dbReference type="Proteomes" id="UP000001505">
    <property type="component" value="Chromosome"/>
</dbReference>
<dbReference type="EMBL" id="CP001928">
    <property type="protein sequence ID" value="ADI38130.1"/>
    <property type="molecule type" value="Genomic_DNA"/>
</dbReference>